<feature type="region of interest" description="Disordered" evidence="1">
    <location>
        <begin position="277"/>
        <end position="298"/>
    </location>
</feature>
<feature type="compositionally biased region" description="Low complexity" evidence="1">
    <location>
        <begin position="283"/>
        <end position="298"/>
    </location>
</feature>
<dbReference type="OrthoDB" id="5986730at2759"/>
<keyword evidence="5" id="KW-1185">Reference proteome</keyword>
<dbReference type="STRING" id="50429.A0A2B4RWH3"/>
<dbReference type="InterPro" id="IPR043502">
    <property type="entry name" value="DNA/RNA_pol_sf"/>
</dbReference>
<organism evidence="4 5">
    <name type="scientific">Stylophora pistillata</name>
    <name type="common">Smooth cauliflower coral</name>
    <dbReference type="NCBI Taxonomy" id="50429"/>
    <lineage>
        <taxon>Eukaryota</taxon>
        <taxon>Metazoa</taxon>
        <taxon>Cnidaria</taxon>
        <taxon>Anthozoa</taxon>
        <taxon>Hexacorallia</taxon>
        <taxon>Scleractinia</taxon>
        <taxon>Astrocoeniina</taxon>
        <taxon>Pocilloporidae</taxon>
        <taxon>Stylophora</taxon>
    </lineage>
</organism>
<name>A0A2B4RWH3_STYPI</name>
<dbReference type="InterPro" id="IPR000477">
    <property type="entry name" value="RT_dom"/>
</dbReference>
<keyword evidence="2" id="KW-0812">Transmembrane</keyword>
<dbReference type="Pfam" id="PF26215">
    <property type="entry name" value="HTH_animal"/>
    <property type="match status" value="1"/>
</dbReference>
<evidence type="ECO:0000313" key="4">
    <source>
        <dbReference type="EMBL" id="PFX21169.1"/>
    </source>
</evidence>
<dbReference type="PANTHER" id="PTHR21301">
    <property type="entry name" value="REVERSE TRANSCRIPTASE"/>
    <property type="match status" value="1"/>
</dbReference>
<dbReference type="EMBL" id="LSMT01000288">
    <property type="protein sequence ID" value="PFX21169.1"/>
    <property type="molecule type" value="Genomic_DNA"/>
</dbReference>
<dbReference type="Proteomes" id="UP000225706">
    <property type="component" value="Unassembled WGS sequence"/>
</dbReference>
<comment type="caution">
    <text evidence="4">The sequence shown here is derived from an EMBL/GenBank/DDBJ whole genome shotgun (WGS) entry which is preliminary data.</text>
</comment>
<dbReference type="PANTHER" id="PTHR21301:SF10">
    <property type="entry name" value="REVERSE TRANSCRIPTASE DOMAIN-CONTAINING PROTEIN"/>
    <property type="match status" value="1"/>
</dbReference>
<dbReference type="InterPro" id="IPR035901">
    <property type="entry name" value="GIY-YIG_endonuc_sf"/>
</dbReference>
<evidence type="ECO:0000256" key="1">
    <source>
        <dbReference type="SAM" id="MobiDB-lite"/>
    </source>
</evidence>
<evidence type="ECO:0000259" key="3">
    <source>
        <dbReference type="PROSITE" id="PS50878"/>
    </source>
</evidence>
<sequence>MRPIVSFCGSPTYQLSKYLTTILQPLTDKSRHKLQSTEDFINATKTVQIPDDYKLVSFDVKSLFTSIPLQLALQCTETAIRQSTDPLPLPTDDIMDLLNICLTSTYFQYNGKHYKQLHGTAMGSPVSVVIAEIVMQNIEERALSTCRQTIPLWLRYVDDTFTAVRHDEIDAFHNHLNEQNTDIQFTREVEENGKLPFLDCLVSHNDNSLRTTVYRKPTHTDRLLDESSYNPTSHKATTIRTLTRRAQLVCDSTDSLSDENKYLHRVFTKNNYNNDFIRRNTHRPTTTTETNDTATPTTTATIPYIKGMSENISRILLPFNIRVAHKPITTLRQLLTNVKDKDEPRNRQGTIYKINCSDCQASYIGETGRNLTTRLTEHKRATRKGQISCRKAMMKLPFALFVFCTAICLVSCFKCYQCVRKSLDVEEYTTKQCLKDQKIVDCINRNVSDPTEYACVRMHSVSDDDVEYEMRACYIKSICEERKKRCEDKAQMKEQKIKECTMTCCVSDGDTPCNSGFTVFNDPIAIPTMMLAVLCALKLF</sequence>
<dbReference type="SUPFAM" id="SSF56672">
    <property type="entry name" value="DNA/RNA polymerases"/>
    <property type="match status" value="1"/>
</dbReference>
<evidence type="ECO:0000313" key="5">
    <source>
        <dbReference type="Proteomes" id="UP000225706"/>
    </source>
</evidence>
<feature type="transmembrane region" description="Helical" evidence="2">
    <location>
        <begin position="396"/>
        <end position="416"/>
    </location>
</feature>
<evidence type="ECO:0000256" key="2">
    <source>
        <dbReference type="SAM" id="Phobius"/>
    </source>
</evidence>
<dbReference type="AlphaFoldDB" id="A0A2B4RWH3"/>
<dbReference type="Gene3D" id="3.40.1440.10">
    <property type="entry name" value="GIY-YIG endonuclease"/>
    <property type="match status" value="1"/>
</dbReference>
<dbReference type="PROSITE" id="PS50878">
    <property type="entry name" value="RT_POL"/>
    <property type="match status" value="1"/>
</dbReference>
<proteinExistence type="predicted"/>
<keyword evidence="2" id="KW-0472">Membrane</keyword>
<dbReference type="InterPro" id="IPR058912">
    <property type="entry name" value="HTH_animal"/>
</dbReference>
<keyword evidence="2" id="KW-1133">Transmembrane helix</keyword>
<gene>
    <name evidence="4" type="ORF">AWC38_SpisGene14347</name>
</gene>
<accession>A0A2B4RWH3</accession>
<dbReference type="CDD" id="cd23551">
    <property type="entry name" value="TFP_LU_ECD_Ly6L"/>
    <property type="match status" value="1"/>
</dbReference>
<dbReference type="Pfam" id="PF00078">
    <property type="entry name" value="RVT_1"/>
    <property type="match status" value="1"/>
</dbReference>
<dbReference type="CDD" id="cd00304">
    <property type="entry name" value="RT_like"/>
    <property type="match status" value="1"/>
</dbReference>
<protein>
    <recommendedName>
        <fullName evidence="3">Reverse transcriptase domain-containing protein</fullName>
    </recommendedName>
</protein>
<feature type="domain" description="Reverse transcriptase" evidence="3">
    <location>
        <begin position="1"/>
        <end position="202"/>
    </location>
</feature>
<reference evidence="5" key="1">
    <citation type="journal article" date="2017" name="bioRxiv">
        <title>Comparative analysis of the genomes of Stylophora pistillata and Acropora digitifera provides evidence for extensive differences between species of corals.</title>
        <authorList>
            <person name="Voolstra C.R."/>
            <person name="Li Y."/>
            <person name="Liew Y.J."/>
            <person name="Baumgarten S."/>
            <person name="Zoccola D."/>
            <person name="Flot J.-F."/>
            <person name="Tambutte S."/>
            <person name="Allemand D."/>
            <person name="Aranda M."/>
        </authorList>
    </citation>
    <scope>NUCLEOTIDE SEQUENCE [LARGE SCALE GENOMIC DNA]</scope>
</reference>